<accession>H1YD64</accession>
<gene>
    <name evidence="1" type="ORF">Mucpa_1979</name>
</gene>
<dbReference type="AlphaFoldDB" id="H1YD64"/>
<name>H1YD64_9SPHI</name>
<dbReference type="RefSeq" id="WP_008506095.1">
    <property type="nucleotide sequence ID" value="NZ_CM001403.1"/>
</dbReference>
<dbReference type="Proteomes" id="UP000002774">
    <property type="component" value="Chromosome"/>
</dbReference>
<dbReference type="SUPFAM" id="SSF88946">
    <property type="entry name" value="Sigma2 domain of RNA polymerase sigma factors"/>
    <property type="match status" value="1"/>
</dbReference>
<evidence type="ECO:0000313" key="1">
    <source>
        <dbReference type="EMBL" id="EHQ26121.1"/>
    </source>
</evidence>
<protein>
    <submittedName>
        <fullName evidence="1">Sigma-70 family RNA polymerase sigma factor</fullName>
    </submittedName>
</protein>
<organism evidence="1 2">
    <name type="scientific">Mucilaginibacter paludis DSM 18603</name>
    <dbReference type="NCBI Taxonomy" id="714943"/>
    <lineage>
        <taxon>Bacteria</taxon>
        <taxon>Pseudomonadati</taxon>
        <taxon>Bacteroidota</taxon>
        <taxon>Sphingobacteriia</taxon>
        <taxon>Sphingobacteriales</taxon>
        <taxon>Sphingobacteriaceae</taxon>
        <taxon>Mucilaginibacter</taxon>
    </lineage>
</organism>
<dbReference type="Gene3D" id="1.10.1740.10">
    <property type="match status" value="1"/>
</dbReference>
<reference evidence="1" key="1">
    <citation type="submission" date="2011-09" db="EMBL/GenBank/DDBJ databases">
        <title>The permanent draft genome of Mucilaginibacter paludis DSM 18603.</title>
        <authorList>
            <consortium name="US DOE Joint Genome Institute (JGI-PGF)"/>
            <person name="Lucas S."/>
            <person name="Han J."/>
            <person name="Lapidus A."/>
            <person name="Bruce D."/>
            <person name="Goodwin L."/>
            <person name="Pitluck S."/>
            <person name="Peters L."/>
            <person name="Kyrpides N."/>
            <person name="Mavromatis K."/>
            <person name="Ivanova N."/>
            <person name="Mikhailova N."/>
            <person name="Held B."/>
            <person name="Detter J.C."/>
            <person name="Tapia R."/>
            <person name="Han C."/>
            <person name="Land M."/>
            <person name="Hauser L."/>
            <person name="Markowitz V."/>
            <person name="Cheng J.-F."/>
            <person name="Hugenholtz P."/>
            <person name="Woyke T."/>
            <person name="Wu D."/>
            <person name="Tindall B."/>
            <person name="Brambilla E."/>
            <person name="Klenk H.-P."/>
            <person name="Eisen J.A."/>
        </authorList>
    </citation>
    <scope>NUCLEOTIDE SEQUENCE [LARGE SCALE GENOMIC DNA]</scope>
    <source>
        <strain evidence="1">DSM 18603</strain>
    </source>
</reference>
<dbReference type="InterPro" id="IPR013325">
    <property type="entry name" value="RNA_pol_sigma_r2"/>
</dbReference>
<dbReference type="GO" id="GO:0006352">
    <property type="term" value="P:DNA-templated transcription initiation"/>
    <property type="evidence" value="ECO:0007669"/>
    <property type="project" value="InterPro"/>
</dbReference>
<keyword evidence="2" id="KW-1185">Reference proteome</keyword>
<sequence length="93" mass="10495">MIQTLLSNEKVLKLIRAKSRAGAEALYDQYAVVLRFAIFRIAGETDNTDIILEKAICKIWDSADLYNEHELPLLAWMLGIAKGLAKEYCIVPL</sequence>
<dbReference type="OrthoDB" id="799948at2"/>
<dbReference type="HOGENOM" id="CLU_2396451_0_0_10"/>
<evidence type="ECO:0000313" key="2">
    <source>
        <dbReference type="Proteomes" id="UP000002774"/>
    </source>
</evidence>
<proteinExistence type="predicted"/>
<dbReference type="EMBL" id="CM001403">
    <property type="protein sequence ID" value="EHQ26121.1"/>
    <property type="molecule type" value="Genomic_DNA"/>
</dbReference>
<dbReference type="GO" id="GO:0003700">
    <property type="term" value="F:DNA-binding transcription factor activity"/>
    <property type="evidence" value="ECO:0007669"/>
    <property type="project" value="InterPro"/>
</dbReference>